<reference evidence="2" key="1">
    <citation type="submission" date="2016-10" db="EMBL/GenBank/DDBJ databases">
        <authorList>
            <person name="Varghese N."/>
            <person name="Submissions S."/>
        </authorList>
    </citation>
    <scope>NUCLEOTIDE SEQUENCE [LARGE SCALE GENOMIC DNA]</scope>
    <source>
        <strain evidence="2">OR362-8,ATCC BAA-1266,JCM 13504</strain>
    </source>
</reference>
<accession>A0A1I5YX29</accession>
<dbReference type="AlphaFoldDB" id="A0A1I5YX29"/>
<keyword evidence="2" id="KW-1185">Reference proteome</keyword>
<dbReference type="Proteomes" id="UP000199029">
    <property type="component" value="Unassembled WGS sequence"/>
</dbReference>
<evidence type="ECO:0000313" key="2">
    <source>
        <dbReference type="Proteomes" id="UP000199029"/>
    </source>
</evidence>
<dbReference type="STRING" id="1227077.SAMN04515668_2516"/>
<dbReference type="OrthoDB" id="7067843at2"/>
<dbReference type="RefSeq" id="WP_092673469.1">
    <property type="nucleotide sequence ID" value="NZ_FOXS01000003.1"/>
</dbReference>
<organism evidence="1 2">
    <name type="scientific">Hymenobacter arizonensis</name>
    <name type="common">Siccationidurans arizonensis</name>
    <dbReference type="NCBI Taxonomy" id="1227077"/>
    <lineage>
        <taxon>Bacteria</taxon>
        <taxon>Pseudomonadati</taxon>
        <taxon>Bacteroidota</taxon>
        <taxon>Cytophagia</taxon>
        <taxon>Cytophagales</taxon>
        <taxon>Hymenobacteraceae</taxon>
        <taxon>Hymenobacter</taxon>
    </lineage>
</organism>
<sequence length="191" mass="21439">MTSSLDLFCPDTGTDVFDLSPYDNENAPVVTHRSTGAKSGFKGTRASSQGYKIYVVVNAAGVHYVGCTCTRMSSRLNLGHMRHLEGKNGYHGYKWLGETGLQLYVFYLRGLAHPSKDEQVTLFNKQVAERIEAELVYVVRTATGKWPLSQHEIHFHNLDAHTGLAEKTTDTARQLYQQLQLRWPLVAEHTA</sequence>
<gene>
    <name evidence="1" type="ORF">SAMN04515668_2516</name>
</gene>
<proteinExistence type="predicted"/>
<name>A0A1I5YX29_HYMAR</name>
<evidence type="ECO:0008006" key="3">
    <source>
        <dbReference type="Google" id="ProtNLM"/>
    </source>
</evidence>
<dbReference type="EMBL" id="FOXS01000003">
    <property type="protein sequence ID" value="SFQ48833.1"/>
    <property type="molecule type" value="Genomic_DNA"/>
</dbReference>
<protein>
    <recommendedName>
        <fullName evidence="3">GIY-YIG domain-containing protein</fullName>
    </recommendedName>
</protein>
<evidence type="ECO:0000313" key="1">
    <source>
        <dbReference type="EMBL" id="SFQ48833.1"/>
    </source>
</evidence>